<dbReference type="GO" id="GO:0004386">
    <property type="term" value="F:helicase activity"/>
    <property type="evidence" value="ECO:0007669"/>
    <property type="project" value="UniProtKB-KW"/>
</dbReference>
<evidence type="ECO:0000313" key="5">
    <source>
        <dbReference type="Proteomes" id="UP000287601"/>
    </source>
</evidence>
<dbReference type="KEGG" id="amij:EQM06_07140"/>
<dbReference type="Gene3D" id="3.40.50.300">
    <property type="entry name" value="P-loop containing nucleotide triphosphate hydrolases"/>
    <property type="match status" value="1"/>
</dbReference>
<dbReference type="CDD" id="cd18793">
    <property type="entry name" value="SF2_C_SNF"/>
    <property type="match status" value="1"/>
</dbReference>
<evidence type="ECO:0000256" key="1">
    <source>
        <dbReference type="ARBA" id="ARBA00022801"/>
    </source>
</evidence>
<keyword evidence="4" id="KW-0547">Nucleotide-binding</keyword>
<dbReference type="EMBL" id="CP035281">
    <property type="protein sequence ID" value="QAT43026.1"/>
    <property type="molecule type" value="Genomic_DNA"/>
</dbReference>
<dbReference type="InterPro" id="IPR038718">
    <property type="entry name" value="SNF2-like_sf"/>
</dbReference>
<dbReference type="SUPFAM" id="SSF52540">
    <property type="entry name" value="P-loop containing nucleoside triphosphate hydrolases"/>
    <property type="match status" value="2"/>
</dbReference>
<dbReference type="InterPro" id="IPR014001">
    <property type="entry name" value="Helicase_ATP-bd"/>
</dbReference>
<keyword evidence="1" id="KW-0378">Hydrolase</keyword>
<dbReference type="Gene3D" id="3.40.50.10810">
    <property type="entry name" value="Tandem AAA-ATPase domain"/>
    <property type="match status" value="1"/>
</dbReference>
<dbReference type="PROSITE" id="PS51194">
    <property type="entry name" value="HELICASE_CTER"/>
    <property type="match status" value="1"/>
</dbReference>
<dbReference type="GO" id="GO:0005524">
    <property type="term" value="F:ATP binding"/>
    <property type="evidence" value="ECO:0007669"/>
    <property type="project" value="InterPro"/>
</dbReference>
<keyword evidence="4" id="KW-0347">Helicase</keyword>
<dbReference type="InterPro" id="IPR013663">
    <property type="entry name" value="Helicase_SWF/SNF/SWI_bac"/>
</dbReference>
<dbReference type="InterPro" id="IPR001650">
    <property type="entry name" value="Helicase_C-like"/>
</dbReference>
<dbReference type="PROSITE" id="PS51192">
    <property type="entry name" value="HELICASE_ATP_BIND_1"/>
    <property type="match status" value="1"/>
</dbReference>
<keyword evidence="4" id="KW-0067">ATP-binding</keyword>
<name>A0A410PVX1_9FIRM</name>
<dbReference type="Proteomes" id="UP000287601">
    <property type="component" value="Chromosome"/>
</dbReference>
<evidence type="ECO:0000259" key="3">
    <source>
        <dbReference type="PROSITE" id="PS51194"/>
    </source>
</evidence>
<dbReference type="Pfam" id="PF00176">
    <property type="entry name" value="SNF2-rel_dom"/>
    <property type="match status" value="1"/>
</dbReference>
<feature type="domain" description="Helicase ATP-binding" evidence="2">
    <location>
        <begin position="568"/>
        <end position="745"/>
    </location>
</feature>
<feature type="domain" description="Helicase C-terminal" evidence="3">
    <location>
        <begin position="867"/>
        <end position="1029"/>
    </location>
</feature>
<dbReference type="PANTHER" id="PTHR10799">
    <property type="entry name" value="SNF2/RAD54 HELICASE FAMILY"/>
    <property type="match status" value="1"/>
</dbReference>
<dbReference type="OrthoDB" id="9760715at2"/>
<dbReference type="Pfam" id="PF00271">
    <property type="entry name" value="Helicase_C"/>
    <property type="match status" value="1"/>
</dbReference>
<dbReference type="AlphaFoldDB" id="A0A410PVX1"/>
<sequence length="1042" mass="119894">MNVYDKFGKKEADRNRLSDRNALRLIDLYSHRNLIDAETSVDQKNPVDLIPKLTIGRNQVELSLTVGRKRLYVVKNIKNFCENMQWEETVSYGKELTLTHHPSMFSETSKGLVSYVMDRYNEIESYRNDNYYENNYGYDNTKRYMKIGPKNLDILMNIFKDREISIVGYEYMRGWYAYSEEKDRWKNKQEASYRIMEHTPKIQIFVEQSSVEEYIIQSAEFDFILGKEHLYIASGRELWQTSKDFTEKMKDFIEILHASDGKICLAEKDMNAFFSNVMAQVQEYVEVCSGAEILKKFMPDKGRIKIYLDCPSNDTITSKLLCEYGEGVVFDVMSNEQVFEAWTGGQTEKALEGAGTVRDLILEERAKILLSKYFDGYERNSGILYFAGSDERIYEFVNVVARGLTKIGSVFTTEKYRRIGNAVLPKASVGVKLESDLLKLDFDLDQFPIAELMSALEQYRHKKKYYRMKDGGFIDLSNHELAELLSFVDDFGLSKNDLEKGSFEIPKYKSLLLNSMLKNSQSIKFDRDGHFKSLIRGMSAIEDRDHTIPRGLDPVLRDYQKEGFQWLKTMTEYGFCGILADEMGLGKTLQIISLLEDARELLTEEESSGISDEKASKKSRSLALIISPASLVLNWEKEIQKFAPDICTLPIIGTAGERKKLIKKAERETVILTSYDLFRRDLEQYQAIEFDFCIIDEAQYIKNPSTQNAKAVKLVKSKQRFALTGTPIENRLSELWSIFDFLMPQYLFSYNKFKEKYETAIVRDHDEEKTESLRRQVAPFMLRRLKKNVLKELPEKIETVIYAKLAGEQQKLYKANLAKAKLEIGKEIKEGGFESNKIAILALLTRLRQLCCHPSLCYEDYKQGSGKLDACMELIEEAVSGEHKVLVFSQFTSMLEIIENELKKADIPYYKLTGSTPKEKRAQLVEAFNDESGEMQEIGEDAHVFLISLKAGGTGLNLTAADVVIHYDPWWNFAAQNQATDRAHRIGQKKNLQVYKIIAEGTIEEKILKLQESKKDLAEAVITENQAGINHLSGKYLMELLE</sequence>
<dbReference type="InterPro" id="IPR027417">
    <property type="entry name" value="P-loop_NTPase"/>
</dbReference>
<accession>A0A410PVX1</accession>
<proteinExistence type="predicted"/>
<dbReference type="SMART" id="SM00490">
    <property type="entry name" value="HELICc"/>
    <property type="match status" value="1"/>
</dbReference>
<protein>
    <submittedName>
        <fullName evidence="4">ATP-dependent helicase</fullName>
    </submittedName>
</protein>
<dbReference type="SMART" id="SM00487">
    <property type="entry name" value="DEXDc"/>
    <property type="match status" value="1"/>
</dbReference>
<dbReference type="InterPro" id="IPR000330">
    <property type="entry name" value="SNF2_N"/>
</dbReference>
<dbReference type="InterPro" id="IPR049730">
    <property type="entry name" value="SNF2/RAD54-like_C"/>
</dbReference>
<keyword evidence="5" id="KW-1185">Reference proteome</keyword>
<dbReference type="Pfam" id="PF08455">
    <property type="entry name" value="SNF2_assoc"/>
    <property type="match status" value="1"/>
</dbReference>
<dbReference type="RefSeq" id="WP_128745675.1">
    <property type="nucleotide sequence ID" value="NZ_CP035281.1"/>
</dbReference>
<dbReference type="CDD" id="cd18012">
    <property type="entry name" value="DEXQc_arch_SWI2_SNF2"/>
    <property type="match status" value="1"/>
</dbReference>
<reference evidence="4 5" key="1">
    <citation type="submission" date="2019-01" db="EMBL/GenBank/DDBJ databases">
        <title>Draft genomes of a novel of Aminipila strains.</title>
        <authorList>
            <person name="Ma S."/>
        </authorList>
    </citation>
    <scope>NUCLEOTIDE SEQUENCE [LARGE SCALE GENOMIC DNA]</scope>
    <source>
        <strain evidence="5">JN-39</strain>
    </source>
</reference>
<evidence type="ECO:0000259" key="2">
    <source>
        <dbReference type="PROSITE" id="PS51192"/>
    </source>
</evidence>
<gene>
    <name evidence="4" type="ORF">EQM06_07140</name>
</gene>
<evidence type="ECO:0000313" key="4">
    <source>
        <dbReference type="EMBL" id="QAT43026.1"/>
    </source>
</evidence>
<organism evidence="4 5">
    <name type="scientific">Aminipila luticellarii</name>
    <dbReference type="NCBI Taxonomy" id="2507160"/>
    <lineage>
        <taxon>Bacteria</taxon>
        <taxon>Bacillati</taxon>
        <taxon>Bacillota</taxon>
        <taxon>Clostridia</taxon>
        <taxon>Peptostreptococcales</taxon>
        <taxon>Anaerovoracaceae</taxon>
        <taxon>Aminipila</taxon>
    </lineage>
</organism>
<dbReference type="GO" id="GO:0016787">
    <property type="term" value="F:hydrolase activity"/>
    <property type="evidence" value="ECO:0007669"/>
    <property type="project" value="UniProtKB-KW"/>
</dbReference>